<dbReference type="FunFam" id="1.10.10.10:FF:000214">
    <property type="entry name" value="Methylated-DNA--protein-cysteine methyltransferase"/>
    <property type="match status" value="1"/>
</dbReference>
<dbReference type="PANTHER" id="PTHR10815">
    <property type="entry name" value="METHYLATED-DNA--PROTEIN-CYSTEINE METHYLTRANSFERASE"/>
    <property type="match status" value="1"/>
</dbReference>
<comment type="similarity">
    <text evidence="2">Belongs to the MGMT family.</text>
</comment>
<dbReference type="PATRIC" id="fig|1218507.3.peg.1744"/>
<keyword evidence="6" id="KW-0227">DNA damage</keyword>
<dbReference type="STRING" id="1218507.JF74_15510"/>
<keyword evidence="5" id="KW-0808">Transferase</keyword>
<dbReference type="Gene3D" id="3.30.160.70">
    <property type="entry name" value="Methylated DNA-protein cysteine methyltransferase domain"/>
    <property type="match status" value="1"/>
</dbReference>
<comment type="caution">
    <text evidence="11">The sequence shown here is derived from an EMBL/GenBank/DDBJ whole genome shotgun (WGS) entry which is preliminary data.</text>
</comment>
<dbReference type="HOGENOM" id="CLU_000445_52_2_9"/>
<evidence type="ECO:0000313" key="11">
    <source>
        <dbReference type="EMBL" id="KJY55702.1"/>
    </source>
</evidence>
<sequence length="177" mass="19745">MKLYKAFFKSKLGTLTLLSDDNHLLGLWFNGQKYFGAGYDLSLVKVFPSSPIKLAQKWLTDYFAGQNPDPYTVPVKPDVSAFRQKVLKELQKVPYGELVTYKELANRMQQGQKNKVNKARAIGNAVGHNPISLIIPCHRVIGSDGSLTGYAGGLDRKRALLKMENPLSKFSSQLDLL</sequence>
<feature type="domain" description="Methylguanine DNA methyltransferase ribonuclease-like" evidence="10">
    <location>
        <begin position="3"/>
        <end position="76"/>
    </location>
</feature>
<dbReference type="InterPro" id="IPR001497">
    <property type="entry name" value="MethylDNA_cys_MeTrfase_AS"/>
</dbReference>
<evidence type="ECO:0000256" key="4">
    <source>
        <dbReference type="ARBA" id="ARBA00022603"/>
    </source>
</evidence>
<dbReference type="RefSeq" id="WP_046325481.1">
    <property type="nucleotide sequence ID" value="NZ_JBHTMT010000004.1"/>
</dbReference>
<evidence type="ECO:0000256" key="6">
    <source>
        <dbReference type="ARBA" id="ARBA00022763"/>
    </source>
</evidence>
<proteinExistence type="inferred from homology"/>
<evidence type="ECO:0000256" key="3">
    <source>
        <dbReference type="ARBA" id="ARBA00011918"/>
    </source>
</evidence>
<evidence type="ECO:0000256" key="5">
    <source>
        <dbReference type="ARBA" id="ARBA00022679"/>
    </source>
</evidence>
<dbReference type="PANTHER" id="PTHR10815:SF5">
    <property type="entry name" value="METHYLATED-DNA--PROTEIN-CYSTEINE METHYLTRANSFERASE"/>
    <property type="match status" value="1"/>
</dbReference>
<name>A0A0F4LA24_9LACO</name>
<keyword evidence="7" id="KW-0234">DNA repair</keyword>
<dbReference type="EMBL" id="JXLI01000013">
    <property type="protein sequence ID" value="KJY55702.1"/>
    <property type="molecule type" value="Genomic_DNA"/>
</dbReference>
<dbReference type="AlphaFoldDB" id="A0A0F4LA24"/>
<comment type="catalytic activity">
    <reaction evidence="1">
        <text>a 4-O-methyl-thymidine in DNA + L-cysteinyl-[protein] = a thymidine in DNA + S-methyl-L-cysteinyl-[protein]</text>
        <dbReference type="Rhea" id="RHEA:53428"/>
        <dbReference type="Rhea" id="RHEA-COMP:10131"/>
        <dbReference type="Rhea" id="RHEA-COMP:10132"/>
        <dbReference type="Rhea" id="RHEA-COMP:13555"/>
        <dbReference type="Rhea" id="RHEA-COMP:13556"/>
        <dbReference type="ChEBI" id="CHEBI:29950"/>
        <dbReference type="ChEBI" id="CHEBI:82612"/>
        <dbReference type="ChEBI" id="CHEBI:137386"/>
        <dbReference type="ChEBI" id="CHEBI:137387"/>
        <dbReference type="EC" id="2.1.1.63"/>
    </reaction>
</comment>
<comment type="catalytic activity">
    <reaction evidence="8">
        <text>a 6-O-methyl-2'-deoxyguanosine in DNA + L-cysteinyl-[protein] = S-methyl-L-cysteinyl-[protein] + a 2'-deoxyguanosine in DNA</text>
        <dbReference type="Rhea" id="RHEA:24000"/>
        <dbReference type="Rhea" id="RHEA-COMP:10131"/>
        <dbReference type="Rhea" id="RHEA-COMP:10132"/>
        <dbReference type="Rhea" id="RHEA-COMP:11367"/>
        <dbReference type="Rhea" id="RHEA-COMP:11368"/>
        <dbReference type="ChEBI" id="CHEBI:29950"/>
        <dbReference type="ChEBI" id="CHEBI:82612"/>
        <dbReference type="ChEBI" id="CHEBI:85445"/>
        <dbReference type="ChEBI" id="CHEBI:85448"/>
        <dbReference type="EC" id="2.1.1.63"/>
    </reaction>
</comment>
<evidence type="ECO:0000256" key="8">
    <source>
        <dbReference type="ARBA" id="ARBA00049348"/>
    </source>
</evidence>
<dbReference type="SUPFAM" id="SSF46767">
    <property type="entry name" value="Methylated DNA-protein cysteine methyltransferase, C-terminal domain"/>
    <property type="match status" value="1"/>
</dbReference>
<evidence type="ECO:0000256" key="1">
    <source>
        <dbReference type="ARBA" id="ARBA00001286"/>
    </source>
</evidence>
<dbReference type="InterPro" id="IPR008332">
    <property type="entry name" value="MethylG_MeTrfase_N"/>
</dbReference>
<dbReference type="GO" id="GO:0006281">
    <property type="term" value="P:DNA repair"/>
    <property type="evidence" value="ECO:0007669"/>
    <property type="project" value="UniProtKB-KW"/>
</dbReference>
<dbReference type="GO" id="GO:0003908">
    <property type="term" value="F:methylated-DNA-[protein]-cysteine S-methyltransferase activity"/>
    <property type="evidence" value="ECO:0007669"/>
    <property type="project" value="UniProtKB-EC"/>
</dbReference>
<keyword evidence="4" id="KW-0489">Methyltransferase</keyword>
<dbReference type="InterPro" id="IPR014048">
    <property type="entry name" value="MethylDNA_cys_MeTrfase_DNA-bd"/>
</dbReference>
<organism evidence="11 12">
    <name type="scientific">Lactobacillus melliventris</name>
    <dbReference type="NCBI Taxonomy" id="1218507"/>
    <lineage>
        <taxon>Bacteria</taxon>
        <taxon>Bacillati</taxon>
        <taxon>Bacillota</taxon>
        <taxon>Bacilli</taxon>
        <taxon>Lactobacillales</taxon>
        <taxon>Lactobacillaceae</taxon>
        <taxon>Lactobacillus</taxon>
    </lineage>
</organism>
<dbReference type="SUPFAM" id="SSF53155">
    <property type="entry name" value="Methylated DNA-protein cysteine methyltransferase domain"/>
    <property type="match status" value="1"/>
</dbReference>
<reference evidence="11 12" key="1">
    <citation type="submission" date="2015-01" db="EMBL/GenBank/DDBJ databases">
        <title>Comparative genomics of the lactic acid bacteria isolated from the honey bee gut.</title>
        <authorList>
            <person name="Ellegaard K.M."/>
            <person name="Tamarit D."/>
            <person name="Javelind E."/>
            <person name="Olofsson T."/>
            <person name="Andersson S.G."/>
            <person name="Vasquez A."/>
        </authorList>
    </citation>
    <scope>NUCLEOTIDE SEQUENCE [LARGE SCALE GENOMIC DNA]</scope>
    <source>
        <strain evidence="11 12">Hma8</strain>
    </source>
</reference>
<protein>
    <recommendedName>
        <fullName evidence="3">methylated-DNA--[protein]-cysteine S-methyltransferase</fullName>
        <ecNumber evidence="3">2.1.1.63</ecNumber>
    </recommendedName>
</protein>
<evidence type="ECO:0000313" key="12">
    <source>
        <dbReference type="Proteomes" id="UP000033531"/>
    </source>
</evidence>
<dbReference type="InterPro" id="IPR036631">
    <property type="entry name" value="MGMT_N_sf"/>
</dbReference>
<accession>A0A0F4LA24</accession>
<evidence type="ECO:0000256" key="2">
    <source>
        <dbReference type="ARBA" id="ARBA00008711"/>
    </source>
</evidence>
<dbReference type="OrthoDB" id="9802228at2"/>
<dbReference type="PROSITE" id="PS00374">
    <property type="entry name" value="MGMT"/>
    <property type="match status" value="1"/>
</dbReference>
<gene>
    <name evidence="11" type="ORF">JF74_15510</name>
</gene>
<dbReference type="Proteomes" id="UP000033531">
    <property type="component" value="Unassembled WGS sequence"/>
</dbReference>
<evidence type="ECO:0000259" key="9">
    <source>
        <dbReference type="Pfam" id="PF01035"/>
    </source>
</evidence>
<dbReference type="GO" id="GO:0032259">
    <property type="term" value="P:methylation"/>
    <property type="evidence" value="ECO:0007669"/>
    <property type="project" value="UniProtKB-KW"/>
</dbReference>
<dbReference type="Gene3D" id="1.10.10.10">
    <property type="entry name" value="Winged helix-like DNA-binding domain superfamily/Winged helix DNA-binding domain"/>
    <property type="match status" value="1"/>
</dbReference>
<dbReference type="Pfam" id="PF01035">
    <property type="entry name" value="DNA_binding_1"/>
    <property type="match status" value="1"/>
</dbReference>
<dbReference type="InterPro" id="IPR036388">
    <property type="entry name" value="WH-like_DNA-bd_sf"/>
</dbReference>
<dbReference type="CDD" id="cd06445">
    <property type="entry name" value="ATase"/>
    <property type="match status" value="1"/>
</dbReference>
<feature type="domain" description="Methylated-DNA-[protein]-cysteine S-methyltransferase DNA binding" evidence="9">
    <location>
        <begin position="81"/>
        <end position="165"/>
    </location>
</feature>
<dbReference type="NCBIfam" id="TIGR00589">
    <property type="entry name" value="ogt"/>
    <property type="match status" value="1"/>
</dbReference>
<evidence type="ECO:0000256" key="7">
    <source>
        <dbReference type="ARBA" id="ARBA00023204"/>
    </source>
</evidence>
<dbReference type="InterPro" id="IPR036217">
    <property type="entry name" value="MethylDNA_cys_MeTrfase_DNAb"/>
</dbReference>
<dbReference type="EC" id="2.1.1.63" evidence="3"/>
<dbReference type="Pfam" id="PF02870">
    <property type="entry name" value="Methyltransf_1N"/>
    <property type="match status" value="1"/>
</dbReference>
<evidence type="ECO:0000259" key="10">
    <source>
        <dbReference type="Pfam" id="PF02870"/>
    </source>
</evidence>